<reference evidence="3" key="1">
    <citation type="submission" date="2021-02" db="EMBL/GenBank/DDBJ databases">
        <authorList>
            <person name="Nowell W R."/>
        </authorList>
    </citation>
    <scope>NUCLEOTIDE SEQUENCE</scope>
</reference>
<dbReference type="Proteomes" id="UP000682733">
    <property type="component" value="Unassembled WGS sequence"/>
</dbReference>
<dbReference type="EMBL" id="CAJOBA010050655">
    <property type="protein sequence ID" value="CAF4236667.1"/>
    <property type="molecule type" value="Genomic_DNA"/>
</dbReference>
<dbReference type="Proteomes" id="UP000681722">
    <property type="component" value="Unassembled WGS sequence"/>
</dbReference>
<dbReference type="EMBL" id="CAJNOK010028854">
    <property type="protein sequence ID" value="CAF1440239.1"/>
    <property type="molecule type" value="Genomic_DNA"/>
</dbReference>
<feature type="region of interest" description="Disordered" evidence="1">
    <location>
        <begin position="86"/>
        <end position="108"/>
    </location>
</feature>
<dbReference type="Proteomes" id="UP000663829">
    <property type="component" value="Unassembled WGS sequence"/>
</dbReference>
<evidence type="ECO:0000313" key="3">
    <source>
        <dbReference type="EMBL" id="CAF1501124.1"/>
    </source>
</evidence>
<dbReference type="EMBL" id="CAJOBC010087956">
    <property type="protein sequence ID" value="CAF4362789.1"/>
    <property type="molecule type" value="Genomic_DNA"/>
</dbReference>
<dbReference type="EMBL" id="CAJNOQ010022438">
    <property type="protein sequence ID" value="CAF1501124.1"/>
    <property type="molecule type" value="Genomic_DNA"/>
</dbReference>
<comment type="caution">
    <text evidence="3">The sequence shown here is derived from an EMBL/GenBank/DDBJ whole genome shotgun (WGS) entry which is preliminary data.</text>
</comment>
<evidence type="ECO:0000313" key="2">
    <source>
        <dbReference type="EMBL" id="CAF1440239.1"/>
    </source>
</evidence>
<evidence type="ECO:0000313" key="4">
    <source>
        <dbReference type="EMBL" id="CAF4236667.1"/>
    </source>
</evidence>
<sequence>MQTKAIIQVMDEQQSSSRTQILSANTLTAASGDVITVIPGAPKAQVSTASLPAQLLYAYDSDLSQHASLLPLPSENKEQKLVPLHECSSSHTAKNQSNSISMGKSDSSTQTEILSLNTSAKISVKESKLVPERKTRKKVPVIRSFRSTQELFRIYLQTDINNILVKNIETNTHYRHLWFLALKTSVSTSSFLLQILEQIAQYIFDYISTQSDNEIFIDTIISIYTDIANLLSSVSEEAQQRHSLSSI</sequence>
<name>A0A815TEX2_9BILA</name>
<protein>
    <submittedName>
        <fullName evidence="3">Uncharacterized protein</fullName>
    </submittedName>
</protein>
<organism evidence="3 6">
    <name type="scientific">Didymodactylos carnosus</name>
    <dbReference type="NCBI Taxonomy" id="1234261"/>
    <lineage>
        <taxon>Eukaryota</taxon>
        <taxon>Metazoa</taxon>
        <taxon>Spiralia</taxon>
        <taxon>Gnathifera</taxon>
        <taxon>Rotifera</taxon>
        <taxon>Eurotatoria</taxon>
        <taxon>Bdelloidea</taxon>
        <taxon>Philodinida</taxon>
        <taxon>Philodinidae</taxon>
        <taxon>Didymodactylos</taxon>
    </lineage>
</organism>
<gene>
    <name evidence="3" type="ORF">GPM918_LOCUS36684</name>
    <name evidence="2" type="ORF">OVA965_LOCUS34410</name>
    <name evidence="5" type="ORF">SRO942_LOCUS37431</name>
    <name evidence="4" type="ORF">TMI583_LOCUS35329</name>
</gene>
<evidence type="ECO:0000313" key="6">
    <source>
        <dbReference type="Proteomes" id="UP000663829"/>
    </source>
</evidence>
<dbReference type="AlphaFoldDB" id="A0A815TEX2"/>
<evidence type="ECO:0000313" key="5">
    <source>
        <dbReference type="EMBL" id="CAF4362789.1"/>
    </source>
</evidence>
<proteinExistence type="predicted"/>
<keyword evidence="6" id="KW-1185">Reference proteome</keyword>
<feature type="compositionally biased region" description="Polar residues" evidence="1">
    <location>
        <begin position="87"/>
        <end position="108"/>
    </location>
</feature>
<dbReference type="Proteomes" id="UP000677228">
    <property type="component" value="Unassembled WGS sequence"/>
</dbReference>
<accession>A0A815TEX2</accession>
<evidence type="ECO:0000256" key="1">
    <source>
        <dbReference type="SAM" id="MobiDB-lite"/>
    </source>
</evidence>